<gene>
    <name evidence="1" type="ORF">LCGC14_0963440</name>
</gene>
<protein>
    <submittedName>
        <fullName evidence="1">Uncharacterized protein</fullName>
    </submittedName>
</protein>
<accession>A0A0F9NDW2</accession>
<name>A0A0F9NDW2_9ZZZZ</name>
<reference evidence="1" key="1">
    <citation type="journal article" date="2015" name="Nature">
        <title>Complex archaea that bridge the gap between prokaryotes and eukaryotes.</title>
        <authorList>
            <person name="Spang A."/>
            <person name="Saw J.H."/>
            <person name="Jorgensen S.L."/>
            <person name="Zaremba-Niedzwiedzka K."/>
            <person name="Martijn J."/>
            <person name="Lind A.E."/>
            <person name="van Eijk R."/>
            <person name="Schleper C."/>
            <person name="Guy L."/>
            <person name="Ettema T.J."/>
        </authorList>
    </citation>
    <scope>NUCLEOTIDE SEQUENCE</scope>
</reference>
<organism evidence="1">
    <name type="scientific">marine sediment metagenome</name>
    <dbReference type="NCBI Taxonomy" id="412755"/>
    <lineage>
        <taxon>unclassified sequences</taxon>
        <taxon>metagenomes</taxon>
        <taxon>ecological metagenomes</taxon>
    </lineage>
</organism>
<dbReference type="AlphaFoldDB" id="A0A0F9NDW2"/>
<sequence>MCIGGLNPMGIMDTNLGGPSYPICVKVIGLFECFVNKRGASFLNDASARFYLHPDDLREFLEESCSSRVKDKTSEEKLQHEESLRTALGRIGVNKEFHLTFYLGSEGAVFSIYWDDTLDRNQVVMRF</sequence>
<evidence type="ECO:0000313" key="1">
    <source>
        <dbReference type="EMBL" id="KKN17685.1"/>
    </source>
</evidence>
<proteinExistence type="predicted"/>
<comment type="caution">
    <text evidence="1">The sequence shown here is derived from an EMBL/GenBank/DDBJ whole genome shotgun (WGS) entry which is preliminary data.</text>
</comment>
<dbReference type="EMBL" id="LAZR01003499">
    <property type="protein sequence ID" value="KKN17685.1"/>
    <property type="molecule type" value="Genomic_DNA"/>
</dbReference>